<gene>
    <name evidence="1" type="ORF">I6E12_03490</name>
</gene>
<evidence type="ECO:0008006" key="3">
    <source>
        <dbReference type="Google" id="ProtNLM"/>
    </source>
</evidence>
<sequence>MAYFQLTEAMILTYFEKTGIDEKYYPIYAKIAKRYFKDLSKEGSNEDGQTEEDNYAISSLNLADEYITYYAKEAEKGHCEQWCDTIADKGENNYWAYRDAYDFIENEEEKEKELSIHAKSLNDDPVFVERYIYLFKEQEENSYEMAKEYSKAFHKWIDNGKSQNYAHGYAYAVSEKNYLDEYCKMFAEAYAMAKEHGKNDGEAISLGEMCTDVLDQGIYSFLKKEYLRKYHEDWQIEFYYQKICEEEEQERKRALTQDERNGIREEIKWHMTQI</sequence>
<evidence type="ECO:0000313" key="2">
    <source>
        <dbReference type="Proteomes" id="UP001200470"/>
    </source>
</evidence>
<evidence type="ECO:0000313" key="1">
    <source>
        <dbReference type="EMBL" id="MCF2563174.1"/>
    </source>
</evidence>
<dbReference type="RefSeq" id="WP_301637604.1">
    <property type="nucleotide sequence ID" value="NZ_JADYTN010000005.1"/>
</dbReference>
<proteinExistence type="predicted"/>
<organism evidence="1 2">
    <name type="scientific">Xylanibacter brevis</name>
    <dbReference type="NCBI Taxonomy" id="83231"/>
    <lineage>
        <taxon>Bacteria</taxon>
        <taxon>Pseudomonadati</taxon>
        <taxon>Bacteroidota</taxon>
        <taxon>Bacteroidia</taxon>
        <taxon>Bacteroidales</taxon>
        <taxon>Prevotellaceae</taxon>
        <taxon>Xylanibacter</taxon>
    </lineage>
</organism>
<reference evidence="1 2" key="1">
    <citation type="submission" date="2020-12" db="EMBL/GenBank/DDBJ databases">
        <title>Whole genome sequences of gut porcine anaerobes.</title>
        <authorList>
            <person name="Kubasova T."/>
            <person name="Jahodarova E."/>
            <person name="Rychlik I."/>
        </authorList>
    </citation>
    <scope>NUCLEOTIDE SEQUENCE [LARGE SCALE GENOMIC DNA]</scope>
    <source>
        <strain evidence="1 2">An925</strain>
    </source>
</reference>
<name>A0ABS9CEN2_9BACT</name>
<dbReference type="EMBL" id="JADYTN010000005">
    <property type="protein sequence ID" value="MCF2563174.1"/>
    <property type="molecule type" value="Genomic_DNA"/>
</dbReference>
<accession>A0ABS9CEN2</accession>
<dbReference type="Proteomes" id="UP001200470">
    <property type="component" value="Unassembled WGS sequence"/>
</dbReference>
<comment type="caution">
    <text evidence="1">The sequence shown here is derived from an EMBL/GenBank/DDBJ whole genome shotgun (WGS) entry which is preliminary data.</text>
</comment>
<protein>
    <recommendedName>
        <fullName evidence="3">Sel1 repeat family protein</fullName>
    </recommendedName>
</protein>
<keyword evidence="2" id="KW-1185">Reference proteome</keyword>